<dbReference type="PANTHER" id="PTHR46796">
    <property type="entry name" value="HTH-TYPE TRANSCRIPTIONAL ACTIVATOR RHAS-RELATED"/>
    <property type="match status" value="1"/>
</dbReference>
<dbReference type="PROSITE" id="PS01124">
    <property type="entry name" value="HTH_ARAC_FAMILY_2"/>
    <property type="match status" value="1"/>
</dbReference>
<dbReference type="InterPro" id="IPR018062">
    <property type="entry name" value="HTH_AraC-typ_CS"/>
</dbReference>
<accession>A0A2A7SI20</accession>
<evidence type="ECO:0000256" key="3">
    <source>
        <dbReference type="ARBA" id="ARBA00023163"/>
    </source>
</evidence>
<dbReference type="SMART" id="SM00342">
    <property type="entry name" value="HTH_ARAC"/>
    <property type="match status" value="1"/>
</dbReference>
<name>A0A2A7SI20_BURGA</name>
<dbReference type="InterPro" id="IPR018060">
    <property type="entry name" value="HTH_AraC"/>
</dbReference>
<dbReference type="InterPro" id="IPR035418">
    <property type="entry name" value="AraC-bd_2"/>
</dbReference>
<keyword evidence="3" id="KW-0804">Transcription</keyword>
<evidence type="ECO:0000256" key="2">
    <source>
        <dbReference type="ARBA" id="ARBA00023125"/>
    </source>
</evidence>
<feature type="domain" description="HTH araC/xylS-type" evidence="4">
    <location>
        <begin position="242"/>
        <end position="342"/>
    </location>
</feature>
<keyword evidence="2" id="KW-0238">DNA-binding</keyword>
<evidence type="ECO:0000256" key="1">
    <source>
        <dbReference type="ARBA" id="ARBA00023015"/>
    </source>
</evidence>
<keyword evidence="1" id="KW-0805">Transcription regulation</keyword>
<dbReference type="Pfam" id="PF12833">
    <property type="entry name" value="HTH_18"/>
    <property type="match status" value="1"/>
</dbReference>
<reference evidence="6" key="1">
    <citation type="submission" date="2017-09" db="EMBL/GenBank/DDBJ databases">
        <title>FDA dAtabase for Regulatory Grade micrObial Sequences (FDA-ARGOS): Supporting development and validation of Infectious Disease Dx tests.</title>
        <authorList>
            <person name="Minogue T."/>
            <person name="Wolcott M."/>
            <person name="Wasieloski L."/>
            <person name="Aguilar W."/>
            <person name="Moore D."/>
            <person name="Tallon L."/>
            <person name="Sadzewicz L."/>
            <person name="Ott S."/>
            <person name="Zhao X."/>
            <person name="Nagaraj S."/>
            <person name="Vavikolanu K."/>
            <person name="Aluvathingal J."/>
            <person name="Nadendla S."/>
            <person name="Sichtig H."/>
        </authorList>
    </citation>
    <scope>NUCLEOTIDE SEQUENCE [LARGE SCALE GENOMIC DNA]</scope>
    <source>
        <strain evidence="6">FDAARGOS_390</strain>
    </source>
</reference>
<evidence type="ECO:0000313" key="6">
    <source>
        <dbReference type="Proteomes" id="UP000220629"/>
    </source>
</evidence>
<proteinExistence type="predicted"/>
<dbReference type="Proteomes" id="UP000220629">
    <property type="component" value="Unassembled WGS sequence"/>
</dbReference>
<comment type="caution">
    <text evidence="5">The sequence shown here is derived from an EMBL/GenBank/DDBJ whole genome shotgun (WGS) entry which is preliminary data.</text>
</comment>
<protein>
    <submittedName>
        <fullName evidence="5">AraC family transcriptional regulator</fullName>
    </submittedName>
</protein>
<dbReference type="EMBL" id="PDDY01000001">
    <property type="protein sequence ID" value="PEH43182.1"/>
    <property type="molecule type" value="Genomic_DNA"/>
</dbReference>
<dbReference type="AlphaFoldDB" id="A0A2A7SI20"/>
<evidence type="ECO:0000313" key="5">
    <source>
        <dbReference type="EMBL" id="PEH43182.1"/>
    </source>
</evidence>
<dbReference type="PANTHER" id="PTHR46796:SF12">
    <property type="entry name" value="HTH-TYPE DNA-BINDING TRANSCRIPTIONAL ACTIVATOR EUTR"/>
    <property type="match status" value="1"/>
</dbReference>
<dbReference type="InterPro" id="IPR009057">
    <property type="entry name" value="Homeodomain-like_sf"/>
</dbReference>
<dbReference type="Pfam" id="PF14525">
    <property type="entry name" value="AraC_binding_2"/>
    <property type="match status" value="1"/>
</dbReference>
<sequence length="343" mass="36900">MPPTLFDPLALRAHRLFESRDLDETRERISRVMQPHALVPGGRRHGGAAHMDFVRLGRLGLGAIAFGEAMQVRVDAVDGYHLLMFCVAGHARVRAGGRLLAVDGRTGVICAPGETFDAELSADCEQFVMRIDAAALAALTDGAPGLDPVVGVGGASLAPWFQQLMLVARSPDLLEAACANPRVADRIEQLLLDLLVDGHPARAAGRLGLSARAHAALPVPAGNPAALAIAPRRHDPAPAFVRRAQEFVEAAYAQPLQLADIVTAAGVPERTLREGFLQFRGLSPTQFLRATRLEHARERLRAAAPGRRIADIALDCGFAHLGRFAIAYRERFGESPSDTLERR</sequence>
<dbReference type="GO" id="GO:0043565">
    <property type="term" value="F:sequence-specific DNA binding"/>
    <property type="evidence" value="ECO:0007669"/>
    <property type="project" value="InterPro"/>
</dbReference>
<dbReference type="GO" id="GO:0003700">
    <property type="term" value="F:DNA-binding transcription factor activity"/>
    <property type="evidence" value="ECO:0007669"/>
    <property type="project" value="InterPro"/>
</dbReference>
<dbReference type="Gene3D" id="1.10.10.60">
    <property type="entry name" value="Homeodomain-like"/>
    <property type="match status" value="1"/>
</dbReference>
<dbReference type="InterPro" id="IPR050204">
    <property type="entry name" value="AraC_XylS_family_regulators"/>
</dbReference>
<organism evidence="5 6">
    <name type="scientific">Burkholderia gladioli</name>
    <name type="common">Pseudomonas marginata</name>
    <name type="synonym">Phytomonas marginata</name>
    <dbReference type="NCBI Taxonomy" id="28095"/>
    <lineage>
        <taxon>Bacteria</taxon>
        <taxon>Pseudomonadati</taxon>
        <taxon>Pseudomonadota</taxon>
        <taxon>Betaproteobacteria</taxon>
        <taxon>Burkholderiales</taxon>
        <taxon>Burkholderiaceae</taxon>
        <taxon>Burkholderia</taxon>
    </lineage>
</organism>
<dbReference type="SUPFAM" id="SSF46689">
    <property type="entry name" value="Homeodomain-like"/>
    <property type="match status" value="1"/>
</dbReference>
<dbReference type="PROSITE" id="PS00041">
    <property type="entry name" value="HTH_ARAC_FAMILY_1"/>
    <property type="match status" value="1"/>
</dbReference>
<dbReference type="RefSeq" id="WP_098152952.1">
    <property type="nucleotide sequence ID" value="NZ_CADEPU010000002.1"/>
</dbReference>
<evidence type="ECO:0000259" key="4">
    <source>
        <dbReference type="PROSITE" id="PS01124"/>
    </source>
</evidence>
<gene>
    <name evidence="5" type="ORF">CRM94_14075</name>
</gene>